<dbReference type="GO" id="GO:0020037">
    <property type="term" value="F:heme binding"/>
    <property type="evidence" value="ECO:0007669"/>
    <property type="project" value="InterPro"/>
</dbReference>
<dbReference type="PANTHER" id="PTHR34128">
    <property type="entry name" value="CYTOCHROME C-TYPE BIOGENESIS PROTEIN CCME HOMOLOG, MITOCHONDRIAL"/>
    <property type="match status" value="1"/>
</dbReference>
<keyword evidence="10" id="KW-1003">Cell membrane</keyword>
<evidence type="ECO:0000313" key="13">
    <source>
        <dbReference type="EMBL" id="PHZ84516.1"/>
    </source>
</evidence>
<keyword evidence="6 10" id="KW-0735">Signal-anchor</keyword>
<keyword evidence="8 10" id="KW-0408">Iron</keyword>
<dbReference type="AlphaFoldDB" id="A0A2G4YSU3"/>
<keyword evidence="14" id="KW-1185">Reference proteome</keyword>
<keyword evidence="2 10" id="KW-0349">Heme</keyword>
<dbReference type="InterPro" id="IPR004329">
    <property type="entry name" value="CcmE"/>
</dbReference>
<keyword evidence="3 10" id="KW-0812">Transmembrane</keyword>
<dbReference type="Gene3D" id="2.40.50.140">
    <property type="entry name" value="Nucleic acid-binding proteins"/>
    <property type="match status" value="1"/>
</dbReference>
<name>A0A2G4YSU3_9PROT</name>
<evidence type="ECO:0000256" key="7">
    <source>
        <dbReference type="ARBA" id="ARBA00022989"/>
    </source>
</evidence>
<keyword evidence="4 10" id="KW-0479">Metal-binding</keyword>
<dbReference type="HAMAP" id="MF_01959">
    <property type="entry name" value="CcmE"/>
    <property type="match status" value="1"/>
</dbReference>
<evidence type="ECO:0000256" key="8">
    <source>
        <dbReference type="ARBA" id="ARBA00023004"/>
    </source>
</evidence>
<comment type="caution">
    <text evidence="13">The sequence shown here is derived from an EMBL/GenBank/DDBJ whole genome shotgun (WGS) entry which is preliminary data.</text>
</comment>
<evidence type="ECO:0000256" key="9">
    <source>
        <dbReference type="ARBA" id="ARBA00023136"/>
    </source>
</evidence>
<dbReference type="GO" id="GO:0017003">
    <property type="term" value="P:protein-heme linkage"/>
    <property type="evidence" value="ECO:0007669"/>
    <property type="project" value="UniProtKB-UniRule"/>
</dbReference>
<evidence type="ECO:0000256" key="1">
    <source>
        <dbReference type="ARBA" id="ARBA00004370"/>
    </source>
</evidence>
<accession>A0A2G4YSU3</accession>
<evidence type="ECO:0000256" key="3">
    <source>
        <dbReference type="ARBA" id="ARBA00022692"/>
    </source>
</evidence>
<dbReference type="InterPro" id="IPR036127">
    <property type="entry name" value="CcmE-like_sf"/>
</dbReference>
<dbReference type="NCBIfam" id="NF009731">
    <property type="entry name" value="PRK13254.1-5"/>
    <property type="match status" value="1"/>
</dbReference>
<dbReference type="NCBIfam" id="NF009727">
    <property type="entry name" value="PRK13254.1-1"/>
    <property type="match status" value="1"/>
</dbReference>
<feature type="topological domain" description="Cytoplasmic" evidence="10">
    <location>
        <begin position="1"/>
        <end position="15"/>
    </location>
</feature>
<dbReference type="Proteomes" id="UP000229730">
    <property type="component" value="Unassembled WGS sequence"/>
</dbReference>
<reference evidence="13 14" key="1">
    <citation type="submission" date="2017-10" db="EMBL/GenBank/DDBJ databases">
        <title>Frigbacter circumglobatus gen. nov. sp. nov., isolated from sediment cultured in situ.</title>
        <authorList>
            <person name="Zhao Z."/>
        </authorList>
    </citation>
    <scope>NUCLEOTIDE SEQUENCE [LARGE SCALE GENOMIC DNA]</scope>
    <source>
        <strain evidence="13 14">ZYL</strain>
    </source>
</reference>
<evidence type="ECO:0000256" key="6">
    <source>
        <dbReference type="ARBA" id="ARBA00022968"/>
    </source>
</evidence>
<dbReference type="RefSeq" id="WP_099473537.1">
    <property type="nucleotide sequence ID" value="NZ_CP041025.1"/>
</dbReference>
<evidence type="ECO:0000256" key="11">
    <source>
        <dbReference type="PIRSR" id="PIRSR604329-50"/>
    </source>
</evidence>
<gene>
    <name evidence="10" type="primary">ccmE</name>
    <name evidence="10" type="synonym">cycJ</name>
    <name evidence="13" type="ORF">CRD36_11970</name>
</gene>
<sequence length="162" mass="18088">MARSGLKAGARKKRRLYLLLTSLAVLGLAVVLVLNALEDNIRLFYDPTEVMERHIAPGKTFRLGGLVEDGSYAQEEKDGLLINLFTVTDGNESIKVRYEGLLPDLFREGQGVVAEGKLNAEGIFISTEVLAKHDEKYMPKEVTDSLKKRGTWQDYKDQEDAS</sequence>
<dbReference type="GO" id="GO:0046872">
    <property type="term" value="F:metal ion binding"/>
    <property type="evidence" value="ECO:0007669"/>
    <property type="project" value="UniProtKB-KW"/>
</dbReference>
<evidence type="ECO:0000256" key="4">
    <source>
        <dbReference type="ARBA" id="ARBA00022723"/>
    </source>
</evidence>
<dbReference type="SUPFAM" id="SSF82093">
    <property type="entry name" value="Heme chaperone CcmE"/>
    <property type="match status" value="1"/>
</dbReference>
<dbReference type="InParanoid" id="A0A2G4YSU3"/>
<keyword evidence="9 10" id="KW-0472">Membrane</keyword>
<feature type="transmembrane region" description="Helical" evidence="12">
    <location>
        <begin position="16"/>
        <end position="37"/>
    </location>
</feature>
<dbReference type="PANTHER" id="PTHR34128:SF2">
    <property type="entry name" value="CYTOCHROME C-TYPE BIOGENESIS PROTEIN CCME HOMOLOG, MITOCHONDRIAL"/>
    <property type="match status" value="1"/>
</dbReference>
<keyword evidence="5 10" id="KW-0201">Cytochrome c-type biogenesis</keyword>
<evidence type="ECO:0000256" key="10">
    <source>
        <dbReference type="HAMAP-Rule" id="MF_01959"/>
    </source>
</evidence>
<dbReference type="OrthoDB" id="9793584at2"/>
<comment type="function">
    <text evidence="10">Heme chaperone required for the biogenesis of c-type cytochromes. Transiently binds heme delivered by CcmC and transfers the heme to apo-cytochromes in a process facilitated by CcmF and CcmH.</text>
</comment>
<dbReference type="NCBIfam" id="NF009729">
    <property type="entry name" value="PRK13254.1-3"/>
    <property type="match status" value="1"/>
</dbReference>
<feature type="binding site" description="covalent" evidence="10 11">
    <location>
        <position position="133"/>
    </location>
    <ligand>
        <name>heme</name>
        <dbReference type="ChEBI" id="CHEBI:30413"/>
    </ligand>
</feature>
<feature type="topological domain" description="Extracellular" evidence="10">
    <location>
        <begin position="37"/>
        <end position="162"/>
    </location>
</feature>
<organism evidence="13 14">
    <name type="scientific">Paremcibacter congregatus</name>
    <dbReference type="NCBI Taxonomy" id="2043170"/>
    <lineage>
        <taxon>Bacteria</taxon>
        <taxon>Pseudomonadati</taxon>
        <taxon>Pseudomonadota</taxon>
        <taxon>Alphaproteobacteria</taxon>
        <taxon>Emcibacterales</taxon>
        <taxon>Emcibacteraceae</taxon>
        <taxon>Paremcibacter</taxon>
    </lineage>
</organism>
<evidence type="ECO:0000256" key="12">
    <source>
        <dbReference type="SAM" id="Phobius"/>
    </source>
</evidence>
<dbReference type="GO" id="GO:0017004">
    <property type="term" value="P:cytochrome complex assembly"/>
    <property type="evidence" value="ECO:0007669"/>
    <property type="project" value="UniProtKB-KW"/>
</dbReference>
<dbReference type="GO" id="GO:0005886">
    <property type="term" value="C:plasma membrane"/>
    <property type="evidence" value="ECO:0007669"/>
    <property type="project" value="UniProtKB-SubCell"/>
</dbReference>
<dbReference type="InterPro" id="IPR012340">
    <property type="entry name" value="NA-bd_OB-fold"/>
</dbReference>
<feature type="binding site" description="axial binding residue" evidence="10 11">
    <location>
        <position position="137"/>
    </location>
    <ligand>
        <name>heme</name>
        <dbReference type="ChEBI" id="CHEBI:30413"/>
    </ligand>
    <ligandPart>
        <name>Fe</name>
        <dbReference type="ChEBI" id="CHEBI:18248"/>
    </ligandPart>
</feature>
<evidence type="ECO:0000256" key="5">
    <source>
        <dbReference type="ARBA" id="ARBA00022748"/>
    </source>
</evidence>
<dbReference type="FunCoup" id="A0A2G4YSU3">
    <property type="interactions" value="38"/>
</dbReference>
<dbReference type="EMBL" id="PDEM01000024">
    <property type="protein sequence ID" value="PHZ84516.1"/>
    <property type="molecule type" value="Genomic_DNA"/>
</dbReference>
<evidence type="ECO:0000313" key="14">
    <source>
        <dbReference type="Proteomes" id="UP000229730"/>
    </source>
</evidence>
<comment type="subcellular location">
    <subcellularLocation>
        <location evidence="10">Cell membrane</location>
        <topology evidence="10">Single-pass type II membrane protein</topology>
    </subcellularLocation>
    <subcellularLocation>
        <location evidence="1">Membrane</location>
    </subcellularLocation>
</comment>
<dbReference type="Pfam" id="PF03100">
    <property type="entry name" value="CcmE"/>
    <property type="match status" value="1"/>
</dbReference>
<keyword evidence="7 10" id="KW-1133">Transmembrane helix</keyword>
<comment type="similarity">
    <text evidence="10">Belongs to the CcmE/CycJ family.</text>
</comment>
<evidence type="ECO:0000256" key="2">
    <source>
        <dbReference type="ARBA" id="ARBA00022617"/>
    </source>
</evidence>
<proteinExistence type="inferred from homology"/>
<protein>
    <recommendedName>
        <fullName evidence="10">Cytochrome c-type biogenesis protein CcmE</fullName>
    </recommendedName>
    <alternativeName>
        <fullName evidence="10">Cytochrome c maturation protein E</fullName>
    </alternativeName>
    <alternativeName>
        <fullName evidence="10">Heme chaperone CcmE</fullName>
    </alternativeName>
</protein>